<dbReference type="InterPro" id="IPR007963">
    <property type="entry name" value="Peptidase_M61_catalytic"/>
</dbReference>
<feature type="domain" description="Peptidase M61 catalytic" evidence="2">
    <location>
        <begin position="289"/>
        <end position="406"/>
    </location>
</feature>
<sequence length="608" mass="68412">MKKTFLRFTGSFLLLFPTLLLAQTQTNYKISFPNLVHHEAEITAEFTGVPSETLEVRMARSSPGRYALHEFAKNVYAVKATNSKGETLKITRPNLHQWNISGHDGTVKVTYTLFADRVDGTYAGVDETHAHLNAPATFMYAPVFDQKPSFVTFDIPAGKNWTIATQLKPETGKNTFSAPNFQYLMDSPTELADFMWREWPVQDQGKNKTIRFALHHNGTAAEFDKYAEETKKVVQKSQQVFGELPDFDFGTYTFIGCYVPHAAGDGMEHRNSTTLTSPRPLKTHAKDNLGTVSHEFFHAWNVERIRPQNLEPFNFADANSSDALWFAEGFTNYYGDLLLCRSGAISVDEYAKQLSSNLDNFLLLPGKDLYSPAEMSRLAPFVDAARSVDNTNRLNTYVSYYTHGDVLALALDLTLRSEFAGLSLDDFMRAVWQKYGKTQKPYVLKDLELTLAEVTKNEPFASEFFQKYIYGHAPVEFKTLLQNVGMELRPEKAKQASLGFAPLAFANNRATMQIGSLSGSPLYKAGVENEDILLKLNGKKITSAKSLENILKKHKPGDNVILEFEQRGQVKKTTVTLIENPDMEVVTIEKTGKTLSDSTKKLRDSWLK</sequence>
<dbReference type="EMBL" id="JBHSKT010000013">
    <property type="protein sequence ID" value="MFC5272182.1"/>
    <property type="molecule type" value="Genomic_DNA"/>
</dbReference>
<name>A0ABW0EE28_9BACT</name>
<dbReference type="Gene3D" id="2.30.42.10">
    <property type="match status" value="1"/>
</dbReference>
<dbReference type="RefSeq" id="WP_378018541.1">
    <property type="nucleotide sequence ID" value="NZ_JBHSKT010000013.1"/>
</dbReference>
<accession>A0ABW0EE28</accession>
<keyword evidence="6" id="KW-1185">Reference proteome</keyword>
<dbReference type="SUPFAM" id="SSF50156">
    <property type="entry name" value="PDZ domain-like"/>
    <property type="match status" value="1"/>
</dbReference>
<protein>
    <submittedName>
        <fullName evidence="5">M61 family metallopeptidase</fullName>
    </submittedName>
</protein>
<dbReference type="InterPro" id="IPR040756">
    <property type="entry name" value="Peptidase_M61_N"/>
</dbReference>
<dbReference type="Proteomes" id="UP001596161">
    <property type="component" value="Unassembled WGS sequence"/>
</dbReference>
<feature type="domain" description="PDZ" evidence="3">
    <location>
        <begin position="518"/>
        <end position="577"/>
    </location>
</feature>
<feature type="chain" id="PRO_5045456773" evidence="1">
    <location>
        <begin position="23"/>
        <end position="608"/>
    </location>
</feature>
<reference evidence="6" key="1">
    <citation type="journal article" date="2019" name="Int. J. Syst. Evol. Microbiol.">
        <title>The Global Catalogue of Microorganisms (GCM) 10K type strain sequencing project: providing services to taxonomists for standard genome sequencing and annotation.</title>
        <authorList>
            <consortium name="The Broad Institute Genomics Platform"/>
            <consortium name="The Broad Institute Genome Sequencing Center for Infectious Disease"/>
            <person name="Wu L."/>
            <person name="Ma J."/>
        </authorList>
    </citation>
    <scope>NUCLEOTIDE SEQUENCE [LARGE SCALE GENOMIC DNA]</scope>
    <source>
        <strain evidence="6">KACC 12602</strain>
    </source>
</reference>
<proteinExistence type="predicted"/>
<dbReference type="Pfam" id="PF17899">
    <property type="entry name" value="Peptidase_M61_N"/>
    <property type="match status" value="1"/>
</dbReference>
<evidence type="ECO:0000259" key="2">
    <source>
        <dbReference type="Pfam" id="PF05299"/>
    </source>
</evidence>
<dbReference type="InterPro" id="IPR036034">
    <property type="entry name" value="PDZ_sf"/>
</dbReference>
<dbReference type="InterPro" id="IPR001478">
    <property type="entry name" value="PDZ"/>
</dbReference>
<dbReference type="PIRSF" id="PIRSF016493">
    <property type="entry name" value="Glycyl_aminpptds"/>
    <property type="match status" value="1"/>
</dbReference>
<dbReference type="InterPro" id="IPR024191">
    <property type="entry name" value="Peptidase_M61"/>
</dbReference>
<evidence type="ECO:0000313" key="5">
    <source>
        <dbReference type="EMBL" id="MFC5272182.1"/>
    </source>
</evidence>
<evidence type="ECO:0000259" key="3">
    <source>
        <dbReference type="Pfam" id="PF13180"/>
    </source>
</evidence>
<comment type="caution">
    <text evidence="5">The sequence shown here is derived from an EMBL/GenBank/DDBJ whole genome shotgun (WGS) entry which is preliminary data.</text>
</comment>
<evidence type="ECO:0000256" key="1">
    <source>
        <dbReference type="SAM" id="SignalP"/>
    </source>
</evidence>
<gene>
    <name evidence="5" type="ORF">ACFPIB_16325</name>
</gene>
<organism evidence="5 6">
    <name type="scientific">Adhaeribacter terreus</name>
    <dbReference type="NCBI Taxonomy" id="529703"/>
    <lineage>
        <taxon>Bacteria</taxon>
        <taxon>Pseudomonadati</taxon>
        <taxon>Bacteroidota</taxon>
        <taxon>Cytophagia</taxon>
        <taxon>Cytophagales</taxon>
        <taxon>Hymenobacteraceae</taxon>
        <taxon>Adhaeribacter</taxon>
    </lineage>
</organism>
<evidence type="ECO:0000259" key="4">
    <source>
        <dbReference type="Pfam" id="PF17899"/>
    </source>
</evidence>
<evidence type="ECO:0000313" key="6">
    <source>
        <dbReference type="Proteomes" id="UP001596161"/>
    </source>
</evidence>
<dbReference type="Pfam" id="PF05299">
    <property type="entry name" value="Peptidase_M61"/>
    <property type="match status" value="1"/>
</dbReference>
<dbReference type="SUPFAM" id="SSF55486">
    <property type="entry name" value="Metalloproteases ('zincins'), catalytic domain"/>
    <property type="match status" value="1"/>
</dbReference>
<dbReference type="InterPro" id="IPR027268">
    <property type="entry name" value="Peptidase_M4/M1_CTD_sf"/>
</dbReference>
<feature type="domain" description="Peptidase M61 N-terminal" evidence="4">
    <location>
        <begin position="27"/>
        <end position="192"/>
    </location>
</feature>
<dbReference type="Gene3D" id="2.60.40.3650">
    <property type="match status" value="1"/>
</dbReference>
<feature type="signal peptide" evidence="1">
    <location>
        <begin position="1"/>
        <end position="22"/>
    </location>
</feature>
<keyword evidence="1" id="KW-0732">Signal</keyword>
<dbReference type="Gene3D" id="1.10.390.10">
    <property type="entry name" value="Neutral Protease Domain 2"/>
    <property type="match status" value="1"/>
</dbReference>
<dbReference type="Pfam" id="PF13180">
    <property type="entry name" value="PDZ_2"/>
    <property type="match status" value="1"/>
</dbReference>